<keyword evidence="1" id="KW-0812">Transmembrane</keyword>
<keyword evidence="3" id="KW-1185">Reference proteome</keyword>
<keyword evidence="1" id="KW-0472">Membrane</keyword>
<dbReference type="Proteomes" id="UP000022447">
    <property type="component" value="Unassembled WGS sequence"/>
</dbReference>
<evidence type="ECO:0000313" key="3">
    <source>
        <dbReference type="Proteomes" id="UP000022447"/>
    </source>
</evidence>
<proteinExistence type="predicted"/>
<reference evidence="2 3" key="1">
    <citation type="submission" date="2014-01" db="EMBL/GenBank/DDBJ databases">
        <title>Roseivivax halodurans JCM 10272 Genome Sequencing.</title>
        <authorList>
            <person name="Lai Q."/>
            <person name="Li G."/>
            <person name="Shao Z."/>
        </authorList>
    </citation>
    <scope>NUCLEOTIDE SEQUENCE [LARGE SCALE GENOMIC DNA]</scope>
    <source>
        <strain evidence="2 3">JCM 10272</strain>
    </source>
</reference>
<sequence>MLEQITAPIRRSEAMILKDLVGVVALGVMLVAALHL</sequence>
<evidence type="ECO:0000256" key="1">
    <source>
        <dbReference type="SAM" id="Phobius"/>
    </source>
</evidence>
<evidence type="ECO:0000313" key="2">
    <source>
        <dbReference type="EMBL" id="ETX15540.1"/>
    </source>
</evidence>
<keyword evidence="1" id="KW-1133">Transmembrane helix</keyword>
<protein>
    <submittedName>
        <fullName evidence="2">Uncharacterized protein</fullName>
    </submittedName>
</protein>
<name>X7EI38_9RHOB</name>
<comment type="caution">
    <text evidence="2">The sequence shown here is derived from an EMBL/GenBank/DDBJ whole genome shotgun (WGS) entry which is preliminary data.</text>
</comment>
<accession>X7EI38</accession>
<dbReference type="EMBL" id="JALZ01000004">
    <property type="protein sequence ID" value="ETX15540.1"/>
    <property type="molecule type" value="Genomic_DNA"/>
</dbReference>
<dbReference type="AlphaFoldDB" id="X7EI38"/>
<dbReference type="STRING" id="1449350.OCH239_13910"/>
<organism evidence="2 3">
    <name type="scientific">Roseivivax halodurans JCM 10272</name>
    <dbReference type="NCBI Taxonomy" id="1449350"/>
    <lineage>
        <taxon>Bacteria</taxon>
        <taxon>Pseudomonadati</taxon>
        <taxon>Pseudomonadota</taxon>
        <taxon>Alphaproteobacteria</taxon>
        <taxon>Rhodobacterales</taxon>
        <taxon>Roseobacteraceae</taxon>
        <taxon>Roseivivax</taxon>
    </lineage>
</organism>
<feature type="transmembrane region" description="Helical" evidence="1">
    <location>
        <begin position="16"/>
        <end position="35"/>
    </location>
</feature>
<gene>
    <name evidence="2" type="ORF">OCH239_13910</name>
</gene>